<feature type="domain" description="SH3b" evidence="3">
    <location>
        <begin position="36"/>
        <end position="99"/>
    </location>
</feature>
<keyword evidence="5" id="KW-1185">Reference proteome</keyword>
<proteinExistence type="predicted"/>
<dbReference type="CDD" id="cd05379">
    <property type="entry name" value="CAP_bacterial"/>
    <property type="match status" value="1"/>
</dbReference>
<dbReference type="NCBIfam" id="TIGR02909">
    <property type="entry name" value="spore_YkwD"/>
    <property type="match status" value="1"/>
</dbReference>
<dbReference type="Gene3D" id="3.40.33.10">
    <property type="entry name" value="CAP"/>
    <property type="match status" value="1"/>
</dbReference>
<dbReference type="Proteomes" id="UP000000719">
    <property type="component" value="Chromosome"/>
</dbReference>
<dbReference type="InterPro" id="IPR014258">
    <property type="entry name" value="CAP_domain_YkwD-like"/>
</dbReference>
<sequence>MRKLKILIPLILAVLLVSCANESPTQESSIFQIGEVEYCRVTDDNVNVKAGAGNTFPNIATLNKGDIVKVMGEMGNWYVVRLDNNQVGCINTTDATPVVRDGGEPEKQRRIVEPEPAPEAKDDVAPAKSLTSMEQRMVNLINQERRKNNLKPLEVHMKLTEVARIKSQDMVDNNYFSHYSPTYGSPFDMMDRFGIEYLHAAENIAANRSVDDAHESLMRSSGHRRNILNPNFTHVGVGIKPSDKYGYIFTQMFISRPQ</sequence>
<dbReference type="InterPro" id="IPR035940">
    <property type="entry name" value="CAP_sf"/>
</dbReference>
<feature type="chain" id="PRO_5002870187" evidence="2">
    <location>
        <begin position="23"/>
        <end position="258"/>
    </location>
</feature>
<dbReference type="eggNOG" id="COG2340">
    <property type="taxonomic scope" value="Bacteria"/>
</dbReference>
<dbReference type="AlphaFoldDB" id="B8D245"/>
<dbReference type="InterPro" id="IPR003646">
    <property type="entry name" value="SH3-like_bac-type"/>
</dbReference>
<reference evidence="4 5" key="1">
    <citation type="journal article" date="2009" name="PLoS ONE">
        <title>Genome analysis of the anaerobic thermohalophilic bacterium Halothermothrix orenii.</title>
        <authorList>
            <person name="Mavromatis K."/>
            <person name="Ivanova N."/>
            <person name="Anderson I."/>
            <person name="Lykidis A."/>
            <person name="Hooper S.D."/>
            <person name="Sun H."/>
            <person name="Kunin V."/>
            <person name="Lapidus A."/>
            <person name="Hugenholtz P."/>
            <person name="Patel B."/>
            <person name="Kyrpides N.C."/>
        </authorList>
    </citation>
    <scope>NUCLEOTIDE SEQUENCE [LARGE SCALE GENOMIC DNA]</scope>
    <source>
        <strain evidence="5">H 168 / OCM 544 / DSM 9562</strain>
    </source>
</reference>
<dbReference type="KEGG" id="hor:Hore_05140"/>
<feature type="compositionally biased region" description="Basic and acidic residues" evidence="1">
    <location>
        <begin position="101"/>
        <end position="125"/>
    </location>
</feature>
<dbReference type="PANTHER" id="PTHR31157">
    <property type="entry name" value="SCP DOMAIN-CONTAINING PROTEIN"/>
    <property type="match status" value="1"/>
</dbReference>
<protein>
    <submittedName>
        <fullName evidence="4">SCP-like extracellular</fullName>
    </submittedName>
</protein>
<dbReference type="STRING" id="373903.Hore_05140"/>
<dbReference type="PROSITE" id="PS51257">
    <property type="entry name" value="PROKAR_LIPOPROTEIN"/>
    <property type="match status" value="1"/>
</dbReference>
<organism evidence="4 5">
    <name type="scientific">Halothermothrix orenii (strain H 168 / OCM 544 / DSM 9562)</name>
    <dbReference type="NCBI Taxonomy" id="373903"/>
    <lineage>
        <taxon>Bacteria</taxon>
        <taxon>Bacillati</taxon>
        <taxon>Bacillota</taxon>
        <taxon>Clostridia</taxon>
        <taxon>Halanaerobiales</taxon>
        <taxon>Halothermotrichaceae</taxon>
        <taxon>Halothermothrix</taxon>
    </lineage>
</organism>
<dbReference type="PANTHER" id="PTHR31157:SF1">
    <property type="entry name" value="SCP DOMAIN-CONTAINING PROTEIN"/>
    <property type="match status" value="1"/>
</dbReference>
<dbReference type="OrthoDB" id="9783944at2"/>
<accession>B8D245</accession>
<feature type="region of interest" description="Disordered" evidence="1">
    <location>
        <begin position="93"/>
        <end position="127"/>
    </location>
</feature>
<evidence type="ECO:0000256" key="2">
    <source>
        <dbReference type="SAM" id="SignalP"/>
    </source>
</evidence>
<dbReference type="Pfam" id="PF00188">
    <property type="entry name" value="CAP"/>
    <property type="match status" value="1"/>
</dbReference>
<dbReference type="RefSeq" id="WP_012635460.1">
    <property type="nucleotide sequence ID" value="NC_011899.1"/>
</dbReference>
<feature type="signal peptide" evidence="2">
    <location>
        <begin position="1"/>
        <end position="22"/>
    </location>
</feature>
<dbReference type="SUPFAM" id="SSF55797">
    <property type="entry name" value="PR-1-like"/>
    <property type="match status" value="1"/>
</dbReference>
<evidence type="ECO:0000313" key="5">
    <source>
        <dbReference type="Proteomes" id="UP000000719"/>
    </source>
</evidence>
<dbReference type="HOGENOM" id="CLU_048111_0_1_9"/>
<keyword evidence="2" id="KW-0732">Signal</keyword>
<dbReference type="SMART" id="SM00287">
    <property type="entry name" value="SH3b"/>
    <property type="match status" value="1"/>
</dbReference>
<dbReference type="PROSITE" id="PS51781">
    <property type="entry name" value="SH3B"/>
    <property type="match status" value="1"/>
</dbReference>
<evidence type="ECO:0000256" key="1">
    <source>
        <dbReference type="SAM" id="MobiDB-lite"/>
    </source>
</evidence>
<evidence type="ECO:0000313" key="4">
    <source>
        <dbReference type="EMBL" id="ACL69272.1"/>
    </source>
</evidence>
<gene>
    <name evidence="4" type="ordered locus">Hore_05140</name>
</gene>
<evidence type="ECO:0000259" key="3">
    <source>
        <dbReference type="PROSITE" id="PS51781"/>
    </source>
</evidence>
<dbReference type="InterPro" id="IPR014044">
    <property type="entry name" value="CAP_dom"/>
</dbReference>
<dbReference type="Pfam" id="PF08239">
    <property type="entry name" value="SH3_3"/>
    <property type="match status" value="1"/>
</dbReference>
<name>B8D245_HALOH</name>
<dbReference type="EMBL" id="CP001098">
    <property type="protein sequence ID" value="ACL69272.1"/>
    <property type="molecule type" value="Genomic_DNA"/>
</dbReference>